<dbReference type="InterPro" id="IPR002941">
    <property type="entry name" value="DNA_methylase_N4/N6"/>
</dbReference>
<dbReference type="EC" id="2.1.1.-" evidence="3"/>
<accession>I1YI45</accession>
<organism evidence="5 6">
    <name type="scientific">Methylophaga frappieri (strain ATCC BAA-2434 / DSM 25690 / JAM7)</name>
    <dbReference type="NCBI Taxonomy" id="754477"/>
    <lineage>
        <taxon>Bacteria</taxon>
        <taxon>Pseudomonadati</taxon>
        <taxon>Pseudomonadota</taxon>
        <taxon>Gammaproteobacteria</taxon>
        <taxon>Thiotrichales</taxon>
        <taxon>Piscirickettsiaceae</taxon>
        <taxon>Methylophaga</taxon>
    </lineage>
</organism>
<dbReference type="SUPFAM" id="SSF53335">
    <property type="entry name" value="S-adenosyl-L-methionine-dependent methyltransferases"/>
    <property type="match status" value="1"/>
</dbReference>
<dbReference type="GO" id="GO:0003677">
    <property type="term" value="F:DNA binding"/>
    <property type="evidence" value="ECO:0007669"/>
    <property type="project" value="InterPro"/>
</dbReference>
<dbReference type="KEGG" id="mec:Q7C_1438"/>
<dbReference type="eggNOG" id="COG0863">
    <property type="taxonomic scope" value="Bacteria"/>
</dbReference>
<keyword evidence="6" id="KW-1185">Reference proteome</keyword>
<dbReference type="Pfam" id="PF01555">
    <property type="entry name" value="N6_N4_Mtase"/>
    <property type="match status" value="1"/>
</dbReference>
<dbReference type="PRINTS" id="PR00508">
    <property type="entry name" value="S21N4MTFRASE"/>
</dbReference>
<evidence type="ECO:0000313" key="5">
    <source>
        <dbReference type="EMBL" id="AFJ02588.1"/>
    </source>
</evidence>
<dbReference type="InterPro" id="IPR029063">
    <property type="entry name" value="SAM-dependent_MTases_sf"/>
</dbReference>
<proteinExistence type="inferred from homology"/>
<dbReference type="EMBL" id="CP003380">
    <property type="protein sequence ID" value="AFJ02588.1"/>
    <property type="molecule type" value="Genomic_DNA"/>
</dbReference>
<dbReference type="AlphaFoldDB" id="I1YI45"/>
<dbReference type="Gene3D" id="3.40.50.150">
    <property type="entry name" value="Vaccinia Virus protein VP39"/>
    <property type="match status" value="1"/>
</dbReference>
<evidence type="ECO:0000256" key="2">
    <source>
        <dbReference type="ARBA" id="ARBA00022679"/>
    </source>
</evidence>
<dbReference type="Proteomes" id="UP000009145">
    <property type="component" value="Chromosome"/>
</dbReference>
<sequence length="237" mass="27317">MRLSLPQIIKMEITNFDLKCADALDFLGALADESVDLFITDPPYESLEKHRAIGTTTRLKNSKASSNAWFTIFPNSSFEQLFIEIYRVLKKNSHFYLFCDQETAFIVKPIAEKVGFKFWKPLIWDKKKIGMGYHYRARYEFILFFEKGKRKLKNFSIPDILEVPRVYRGYPTEKPVELAEILIGQSSDEGELIVDPFMGAGSFGVAAIRNHRRFLGVDIAEEAVSVAKERLYNELSH</sequence>
<evidence type="ECO:0000256" key="1">
    <source>
        <dbReference type="ARBA" id="ARBA00022603"/>
    </source>
</evidence>
<dbReference type="InterPro" id="IPR001091">
    <property type="entry name" value="RM_Methyltransferase"/>
</dbReference>
<dbReference type="GO" id="GO:0008170">
    <property type="term" value="F:N-methyltransferase activity"/>
    <property type="evidence" value="ECO:0007669"/>
    <property type="project" value="InterPro"/>
</dbReference>
<evidence type="ECO:0000313" key="6">
    <source>
        <dbReference type="Proteomes" id="UP000009145"/>
    </source>
</evidence>
<comment type="similarity">
    <text evidence="3">Belongs to the N(4)/N(6)-methyltransferase family.</text>
</comment>
<dbReference type="REBASE" id="48160">
    <property type="entry name" value="M.MspJAM7ORF1438P"/>
</dbReference>
<evidence type="ECO:0000259" key="4">
    <source>
        <dbReference type="Pfam" id="PF01555"/>
    </source>
</evidence>
<feature type="domain" description="DNA methylase N-4/N-6" evidence="4">
    <location>
        <begin position="35"/>
        <end position="229"/>
    </location>
</feature>
<keyword evidence="1 5" id="KW-0489">Methyltransferase</keyword>
<evidence type="ECO:0000256" key="3">
    <source>
        <dbReference type="RuleBase" id="RU362026"/>
    </source>
</evidence>
<name>I1YI45_METFJ</name>
<dbReference type="HOGENOM" id="CLU_024927_4_2_6"/>
<dbReference type="GO" id="GO:0032259">
    <property type="term" value="P:methylation"/>
    <property type="evidence" value="ECO:0007669"/>
    <property type="project" value="UniProtKB-KW"/>
</dbReference>
<gene>
    <name evidence="5" type="ordered locus">Q7C_1438</name>
</gene>
<dbReference type="STRING" id="754477.Q7C_1438"/>
<reference evidence="5 6" key="1">
    <citation type="journal article" date="2012" name="J. Bacteriol.">
        <title>Complete genome sequences of Methylophaga sp. strain JAM1 and Methylophaga sp. strain JAM7.</title>
        <authorList>
            <person name="Villeneuve C."/>
            <person name="Martineau C."/>
            <person name="Mauffrey F."/>
            <person name="Villemur R."/>
        </authorList>
    </citation>
    <scope>NUCLEOTIDE SEQUENCE [LARGE SCALE GENOMIC DNA]</scope>
    <source>
        <strain evidence="5 6">JAM7</strain>
    </source>
</reference>
<dbReference type="PATRIC" id="fig|754477.3.peg.1419"/>
<keyword evidence="2 5" id="KW-0808">Transferase</keyword>
<protein>
    <recommendedName>
        <fullName evidence="3">Methyltransferase</fullName>
        <ecNumber evidence="3">2.1.1.-</ecNumber>
    </recommendedName>
</protein>